<dbReference type="EMBL" id="CP043450">
    <property type="protein sequence ID" value="QEM13186.1"/>
    <property type="molecule type" value="Genomic_DNA"/>
</dbReference>
<dbReference type="PROSITE" id="PS50110">
    <property type="entry name" value="RESPONSE_REGULATORY"/>
    <property type="match status" value="1"/>
</dbReference>
<accession>A0A5C1I5Q1</accession>
<dbReference type="OrthoDB" id="677887at2"/>
<evidence type="ECO:0000256" key="2">
    <source>
        <dbReference type="PROSITE-ProRule" id="PRU00169"/>
    </source>
</evidence>
<dbReference type="InterPro" id="IPR050595">
    <property type="entry name" value="Bact_response_regulator"/>
</dbReference>
<evidence type="ECO:0000313" key="4">
    <source>
        <dbReference type="EMBL" id="QEM13186.1"/>
    </source>
</evidence>
<proteinExistence type="predicted"/>
<feature type="modified residue" description="4-aspartylphosphate" evidence="2">
    <location>
        <position position="69"/>
    </location>
</feature>
<sequence length="137" mass="15263">MACALHCYYDLKKGTDMAKRILIVDDNELMIEVMTYILLGKGYQVASSTRVQEIFKIIKACHPDLVILDIVNAGMDGRELCRLIKLNSATKNLRVIVCSESEETDAIIPQKGGPDDVLHKPFGMNSLIRKVELQLAA</sequence>
<gene>
    <name evidence="4" type="ORF">DEO27_025310</name>
</gene>
<dbReference type="InterPro" id="IPR011006">
    <property type="entry name" value="CheY-like_superfamily"/>
</dbReference>
<evidence type="ECO:0000256" key="1">
    <source>
        <dbReference type="ARBA" id="ARBA00022553"/>
    </source>
</evidence>
<dbReference type="SUPFAM" id="SSF52172">
    <property type="entry name" value="CheY-like"/>
    <property type="match status" value="1"/>
</dbReference>
<dbReference type="Pfam" id="PF00072">
    <property type="entry name" value="Response_reg"/>
    <property type="match status" value="1"/>
</dbReference>
<dbReference type="AlphaFoldDB" id="A0A5C1I5Q1"/>
<organism evidence="4 5">
    <name type="scientific">Mucilaginibacter rubeus</name>
    <dbReference type="NCBI Taxonomy" id="2027860"/>
    <lineage>
        <taxon>Bacteria</taxon>
        <taxon>Pseudomonadati</taxon>
        <taxon>Bacteroidota</taxon>
        <taxon>Sphingobacteriia</taxon>
        <taxon>Sphingobacteriales</taxon>
        <taxon>Sphingobacteriaceae</taxon>
        <taxon>Mucilaginibacter</taxon>
    </lineage>
</organism>
<evidence type="ECO:0000313" key="5">
    <source>
        <dbReference type="Proteomes" id="UP000251402"/>
    </source>
</evidence>
<dbReference type="InterPro" id="IPR001789">
    <property type="entry name" value="Sig_transdc_resp-reg_receiver"/>
</dbReference>
<evidence type="ECO:0000259" key="3">
    <source>
        <dbReference type="PROSITE" id="PS50110"/>
    </source>
</evidence>
<name>A0A5C1I5Q1_9SPHI</name>
<dbReference type="KEGG" id="mrub:DEO27_025310"/>
<keyword evidence="5" id="KW-1185">Reference proteome</keyword>
<dbReference type="Gene3D" id="3.40.50.2300">
    <property type="match status" value="1"/>
</dbReference>
<dbReference type="SMART" id="SM00448">
    <property type="entry name" value="REC"/>
    <property type="match status" value="1"/>
</dbReference>
<reference evidence="4" key="1">
    <citation type="submission" date="2019-08" db="EMBL/GenBank/DDBJ databases">
        <title>Comparative genome analysis confer to the adaptation heavy metal polluted environment.</title>
        <authorList>
            <person name="Li Y."/>
        </authorList>
    </citation>
    <scope>NUCLEOTIDE SEQUENCE [LARGE SCALE GENOMIC DNA]</scope>
    <source>
        <strain evidence="4">P1</strain>
    </source>
</reference>
<dbReference type="Proteomes" id="UP000251402">
    <property type="component" value="Chromosome"/>
</dbReference>
<dbReference type="PANTHER" id="PTHR44591:SF3">
    <property type="entry name" value="RESPONSE REGULATORY DOMAIN-CONTAINING PROTEIN"/>
    <property type="match status" value="1"/>
</dbReference>
<dbReference type="GO" id="GO:0000160">
    <property type="term" value="P:phosphorelay signal transduction system"/>
    <property type="evidence" value="ECO:0007669"/>
    <property type="project" value="InterPro"/>
</dbReference>
<keyword evidence="1 2" id="KW-0597">Phosphoprotein</keyword>
<dbReference type="PANTHER" id="PTHR44591">
    <property type="entry name" value="STRESS RESPONSE REGULATOR PROTEIN 1"/>
    <property type="match status" value="1"/>
</dbReference>
<protein>
    <submittedName>
        <fullName evidence="4">Response regulator</fullName>
    </submittedName>
</protein>
<feature type="domain" description="Response regulatory" evidence="3">
    <location>
        <begin position="20"/>
        <end position="135"/>
    </location>
</feature>